<evidence type="ECO:0000313" key="3">
    <source>
        <dbReference type="EMBL" id="GMI45610.1"/>
    </source>
</evidence>
<evidence type="ECO:0000259" key="2">
    <source>
        <dbReference type="Pfam" id="PF24621"/>
    </source>
</evidence>
<evidence type="ECO:0000256" key="1">
    <source>
        <dbReference type="ARBA" id="ARBA00023027"/>
    </source>
</evidence>
<accession>A0A9W7LC07</accession>
<gene>
    <name evidence="3" type="ORF">TrCOL_g5957</name>
</gene>
<comment type="caution">
    <text evidence="3">The sequence shown here is derived from an EMBL/GenBank/DDBJ whole genome shotgun (WGS) entry which is preliminary data.</text>
</comment>
<dbReference type="Proteomes" id="UP001165065">
    <property type="component" value="Unassembled WGS sequence"/>
</dbReference>
<sequence length="225" mass="25373">MGSFYPPSSVLVDEGWVRTQDVRNLRNGCGEIFKLAVVKSRYLFDLLLSHGPLLISTSFQSPPLISSKIFRTSIEVMLLELGPNLWESTLSRPVDYGHTFSKVIEMLPENNMMHGEAVALDSFFTLVLSHLRGTLTYTSLTSCRSCLEGLGLPVYSSLLTVENCWTALCDAKEHRGGRMRVPFVADVGEVVYFVDDVTEEELGRGIRWIKERGWDEEWEGGREDC</sequence>
<organism evidence="3 4">
    <name type="scientific">Triparma columacea</name>
    <dbReference type="NCBI Taxonomy" id="722753"/>
    <lineage>
        <taxon>Eukaryota</taxon>
        <taxon>Sar</taxon>
        <taxon>Stramenopiles</taxon>
        <taxon>Ochrophyta</taxon>
        <taxon>Bolidophyceae</taxon>
        <taxon>Parmales</taxon>
        <taxon>Triparmaceae</taxon>
        <taxon>Triparma</taxon>
    </lineage>
</organism>
<dbReference type="PANTHER" id="PTHR43622">
    <property type="entry name" value="3-DEHYDROQUINATE SYNTHASE"/>
    <property type="match status" value="1"/>
</dbReference>
<dbReference type="Gene3D" id="1.20.1090.10">
    <property type="entry name" value="Dehydroquinate synthase-like - alpha domain"/>
    <property type="match status" value="1"/>
</dbReference>
<dbReference type="OrthoDB" id="197068at2759"/>
<dbReference type="AlphaFoldDB" id="A0A9W7LC07"/>
<dbReference type="InterPro" id="IPR050071">
    <property type="entry name" value="Dehydroquinate_synthase"/>
</dbReference>
<name>A0A9W7LC07_9STRA</name>
<proteinExistence type="predicted"/>
<protein>
    <recommendedName>
        <fullName evidence="2">3-dehydroquinate synthase C-terminal domain-containing protein</fullName>
    </recommendedName>
</protein>
<feature type="domain" description="3-dehydroquinate synthase C-terminal" evidence="2">
    <location>
        <begin position="28"/>
        <end position="168"/>
    </location>
</feature>
<reference evidence="4" key="1">
    <citation type="journal article" date="2023" name="Commun. Biol.">
        <title>Genome analysis of Parmales, the sister group of diatoms, reveals the evolutionary specialization of diatoms from phago-mixotrophs to photoautotrophs.</title>
        <authorList>
            <person name="Ban H."/>
            <person name="Sato S."/>
            <person name="Yoshikawa S."/>
            <person name="Yamada K."/>
            <person name="Nakamura Y."/>
            <person name="Ichinomiya M."/>
            <person name="Sato N."/>
            <person name="Blanc-Mathieu R."/>
            <person name="Endo H."/>
            <person name="Kuwata A."/>
            <person name="Ogata H."/>
        </authorList>
    </citation>
    <scope>NUCLEOTIDE SEQUENCE [LARGE SCALE GENOMIC DNA]</scope>
</reference>
<dbReference type="PANTHER" id="PTHR43622:SF3">
    <property type="entry name" value="2-EPI-5-EPI-VALIOLONE SYNTHASE"/>
    <property type="match status" value="1"/>
</dbReference>
<dbReference type="InterPro" id="IPR056179">
    <property type="entry name" value="DHQS_C"/>
</dbReference>
<dbReference type="EMBL" id="BRYA01000257">
    <property type="protein sequence ID" value="GMI45610.1"/>
    <property type="molecule type" value="Genomic_DNA"/>
</dbReference>
<keyword evidence="1" id="KW-0520">NAD</keyword>
<dbReference type="SUPFAM" id="SSF56796">
    <property type="entry name" value="Dehydroquinate synthase-like"/>
    <property type="match status" value="1"/>
</dbReference>
<dbReference type="Pfam" id="PF24621">
    <property type="entry name" value="DHQS_C"/>
    <property type="match status" value="1"/>
</dbReference>
<evidence type="ECO:0000313" key="4">
    <source>
        <dbReference type="Proteomes" id="UP001165065"/>
    </source>
</evidence>
<keyword evidence="4" id="KW-1185">Reference proteome</keyword>
<dbReference type="GO" id="GO:0003856">
    <property type="term" value="F:3-dehydroquinate synthase activity"/>
    <property type="evidence" value="ECO:0007669"/>
    <property type="project" value="TreeGrafter"/>
</dbReference>